<gene>
    <name evidence="1" type="ORF">A8926_1588</name>
</gene>
<keyword evidence="2" id="KW-1185">Reference proteome</keyword>
<protein>
    <submittedName>
        <fullName evidence="1">Uncharacterized protein</fullName>
    </submittedName>
</protein>
<dbReference type="Proteomes" id="UP000233786">
    <property type="component" value="Unassembled WGS sequence"/>
</dbReference>
<dbReference type="EMBL" id="PJNB01000001">
    <property type="protein sequence ID" value="PKW14013.1"/>
    <property type="molecule type" value="Genomic_DNA"/>
</dbReference>
<name>A0A2N3XTK8_SACSN</name>
<sequence length="57" mass="5999">MHRYADLAPLVGVQGNTEGMALHARQGAALVRRPHPAADIVAEIEAEATRALTGLNP</sequence>
<proteinExistence type="predicted"/>
<dbReference type="AlphaFoldDB" id="A0A2N3XTK8"/>
<reference evidence="1" key="1">
    <citation type="submission" date="2017-12" db="EMBL/GenBank/DDBJ databases">
        <title>Sequencing the genomes of 1000 Actinobacteria strains.</title>
        <authorList>
            <person name="Klenk H.-P."/>
        </authorList>
    </citation>
    <scope>NUCLEOTIDE SEQUENCE [LARGE SCALE GENOMIC DNA]</scope>
    <source>
        <strain evidence="1">DSM 44228</strain>
    </source>
</reference>
<accession>A0A2N3XTK8</accession>
<evidence type="ECO:0000313" key="2">
    <source>
        <dbReference type="Proteomes" id="UP000233786"/>
    </source>
</evidence>
<organism evidence="1 2">
    <name type="scientific">Saccharopolyspora spinosa</name>
    <dbReference type="NCBI Taxonomy" id="60894"/>
    <lineage>
        <taxon>Bacteria</taxon>
        <taxon>Bacillati</taxon>
        <taxon>Actinomycetota</taxon>
        <taxon>Actinomycetes</taxon>
        <taxon>Pseudonocardiales</taxon>
        <taxon>Pseudonocardiaceae</taxon>
        <taxon>Saccharopolyspora</taxon>
    </lineage>
</organism>
<evidence type="ECO:0000313" key="1">
    <source>
        <dbReference type="EMBL" id="PKW14013.1"/>
    </source>
</evidence>
<comment type="caution">
    <text evidence="1">The sequence shown here is derived from an EMBL/GenBank/DDBJ whole genome shotgun (WGS) entry which is preliminary data.</text>
</comment>